<protein>
    <submittedName>
        <fullName evidence="1">Uncharacterized protein</fullName>
    </submittedName>
</protein>
<evidence type="ECO:0000313" key="2">
    <source>
        <dbReference type="Proteomes" id="UP001378960"/>
    </source>
</evidence>
<keyword evidence="2" id="KW-1185">Reference proteome</keyword>
<evidence type="ECO:0000313" key="1">
    <source>
        <dbReference type="EMBL" id="GMM45990.1"/>
    </source>
</evidence>
<sequence>MNALRWKRVVDDYRNGVASVEFLLSKGFTFRKLSVLTGLDKVFLCAVCVFVNEDIEDVVKDIVACFSDKDRLEFTKHKSILQLMKTRGLTFQEEIEALEYAINNKNDEEVAQFTEESFDNWIKRVDVRAEEEFAESIRKVQKAEDEMNAVAALQGRVWKIVRENP</sequence>
<reference evidence="1 2" key="1">
    <citation type="journal article" date="2023" name="Elife">
        <title>Identification of key yeast species and microbe-microbe interactions impacting larval growth of Drosophila in the wild.</title>
        <authorList>
            <person name="Mure A."/>
            <person name="Sugiura Y."/>
            <person name="Maeda R."/>
            <person name="Honda K."/>
            <person name="Sakurai N."/>
            <person name="Takahashi Y."/>
            <person name="Watada M."/>
            <person name="Katoh T."/>
            <person name="Gotoh A."/>
            <person name="Gotoh Y."/>
            <person name="Taniguchi I."/>
            <person name="Nakamura K."/>
            <person name="Hayashi T."/>
            <person name="Katayama T."/>
            <person name="Uemura T."/>
            <person name="Hattori Y."/>
        </authorList>
    </citation>
    <scope>NUCLEOTIDE SEQUENCE [LARGE SCALE GENOMIC DNA]</scope>
    <source>
        <strain evidence="1 2">PK-24</strain>
    </source>
</reference>
<dbReference type="EMBL" id="BTGB01000003">
    <property type="protein sequence ID" value="GMM45990.1"/>
    <property type="molecule type" value="Genomic_DNA"/>
</dbReference>
<comment type="caution">
    <text evidence="1">The sequence shown here is derived from an EMBL/GenBank/DDBJ whole genome shotgun (WGS) entry which is preliminary data.</text>
</comment>
<accession>A0AAV5R3X7</accession>
<dbReference type="Proteomes" id="UP001378960">
    <property type="component" value="Unassembled WGS sequence"/>
</dbReference>
<organism evidence="1 2">
    <name type="scientific">Pichia kluyveri</name>
    <name type="common">Yeast</name>
    <dbReference type="NCBI Taxonomy" id="36015"/>
    <lineage>
        <taxon>Eukaryota</taxon>
        <taxon>Fungi</taxon>
        <taxon>Dikarya</taxon>
        <taxon>Ascomycota</taxon>
        <taxon>Saccharomycotina</taxon>
        <taxon>Pichiomycetes</taxon>
        <taxon>Pichiales</taxon>
        <taxon>Pichiaceae</taxon>
        <taxon>Pichia</taxon>
    </lineage>
</organism>
<name>A0AAV5R3X7_PICKL</name>
<proteinExistence type="predicted"/>
<dbReference type="AlphaFoldDB" id="A0AAV5R3X7"/>
<gene>
    <name evidence="1" type="ORF">DAPK24_025650</name>
</gene>